<feature type="compositionally biased region" description="Polar residues" evidence="7">
    <location>
        <begin position="249"/>
        <end position="261"/>
    </location>
</feature>
<dbReference type="GO" id="GO:0003677">
    <property type="term" value="F:DNA binding"/>
    <property type="evidence" value="ECO:0007669"/>
    <property type="project" value="UniProtKB-KW"/>
</dbReference>
<dbReference type="Proteomes" id="UP000030752">
    <property type="component" value="Unassembled WGS sequence"/>
</dbReference>
<keyword evidence="6" id="KW-0539">Nucleus</keyword>
<keyword evidence="10" id="KW-1185">Reference proteome</keyword>
<keyword evidence="1" id="KW-0479">Metal-binding</keyword>
<dbReference type="RefSeq" id="XP_008716521.1">
    <property type="nucleotide sequence ID" value="XM_008718299.1"/>
</dbReference>
<feature type="compositionally biased region" description="Pro residues" evidence="7">
    <location>
        <begin position="47"/>
        <end position="63"/>
    </location>
</feature>
<dbReference type="GO" id="GO:0000981">
    <property type="term" value="F:DNA-binding transcription factor activity, RNA polymerase II-specific"/>
    <property type="evidence" value="ECO:0007669"/>
    <property type="project" value="InterPro"/>
</dbReference>
<dbReference type="CDD" id="cd00067">
    <property type="entry name" value="GAL4"/>
    <property type="match status" value="1"/>
</dbReference>
<evidence type="ECO:0000256" key="3">
    <source>
        <dbReference type="ARBA" id="ARBA00023015"/>
    </source>
</evidence>
<dbReference type="STRING" id="1220924.W2S004"/>
<keyword evidence="5" id="KW-0804">Transcription</keyword>
<dbReference type="Gene3D" id="4.10.240.10">
    <property type="entry name" value="Zn(2)-C6 fungal-type DNA-binding domain"/>
    <property type="match status" value="1"/>
</dbReference>
<dbReference type="AlphaFoldDB" id="W2S004"/>
<feature type="compositionally biased region" description="Low complexity" evidence="7">
    <location>
        <begin position="125"/>
        <end position="136"/>
    </location>
</feature>
<protein>
    <recommendedName>
        <fullName evidence="8">Zn(2)-C6 fungal-type domain-containing protein</fullName>
    </recommendedName>
</protein>
<keyword evidence="4" id="KW-0238">DNA-binding</keyword>
<dbReference type="VEuPathDB" id="FungiDB:HMPREF1541_03951"/>
<accession>W2S004</accession>
<feature type="compositionally biased region" description="Basic and acidic residues" evidence="7">
    <location>
        <begin position="203"/>
        <end position="214"/>
    </location>
</feature>
<feature type="region of interest" description="Disordered" evidence="7">
    <location>
        <begin position="183"/>
        <end position="429"/>
    </location>
</feature>
<dbReference type="InterPro" id="IPR001138">
    <property type="entry name" value="Zn2Cys6_DnaBD"/>
</dbReference>
<dbReference type="Pfam" id="PF00172">
    <property type="entry name" value="Zn_clus"/>
    <property type="match status" value="1"/>
</dbReference>
<keyword evidence="2" id="KW-0862">Zinc</keyword>
<dbReference type="PANTHER" id="PTHR47659">
    <property type="entry name" value="ZN(II)2CYS6 TRANSCRIPTION FACTOR (EUROFUNG)-RELATED"/>
    <property type="match status" value="1"/>
</dbReference>
<dbReference type="SUPFAM" id="SSF57701">
    <property type="entry name" value="Zn2/Cys6 DNA-binding domain"/>
    <property type="match status" value="1"/>
</dbReference>
<name>W2S004_CYPE1</name>
<feature type="compositionally biased region" description="Polar residues" evidence="7">
    <location>
        <begin position="377"/>
        <end position="389"/>
    </location>
</feature>
<dbReference type="PROSITE" id="PS00463">
    <property type="entry name" value="ZN2_CY6_FUNGAL_1"/>
    <property type="match status" value="1"/>
</dbReference>
<dbReference type="PANTHER" id="PTHR47659:SF4">
    <property type="entry name" value="ZN(II)2CYS6 TRANSCRIPTION FACTOR (EUROFUNG)"/>
    <property type="match status" value="1"/>
</dbReference>
<gene>
    <name evidence="9" type="ORF">HMPREF1541_03951</name>
</gene>
<evidence type="ECO:0000256" key="1">
    <source>
        <dbReference type="ARBA" id="ARBA00022723"/>
    </source>
</evidence>
<dbReference type="GO" id="GO:0008270">
    <property type="term" value="F:zinc ion binding"/>
    <property type="evidence" value="ECO:0007669"/>
    <property type="project" value="InterPro"/>
</dbReference>
<feature type="compositionally biased region" description="Pro residues" evidence="7">
    <location>
        <begin position="296"/>
        <end position="305"/>
    </location>
</feature>
<dbReference type="eggNOG" id="ENOG502S5NV">
    <property type="taxonomic scope" value="Eukaryota"/>
</dbReference>
<evidence type="ECO:0000256" key="2">
    <source>
        <dbReference type="ARBA" id="ARBA00022833"/>
    </source>
</evidence>
<keyword evidence="3" id="KW-0805">Transcription regulation</keyword>
<dbReference type="SMART" id="SM00066">
    <property type="entry name" value="GAL4"/>
    <property type="match status" value="1"/>
</dbReference>
<organism evidence="9 10">
    <name type="scientific">Cyphellophora europaea (strain CBS 101466)</name>
    <name type="common">Phialophora europaea</name>
    <dbReference type="NCBI Taxonomy" id="1220924"/>
    <lineage>
        <taxon>Eukaryota</taxon>
        <taxon>Fungi</taxon>
        <taxon>Dikarya</taxon>
        <taxon>Ascomycota</taxon>
        <taxon>Pezizomycotina</taxon>
        <taxon>Eurotiomycetes</taxon>
        <taxon>Chaetothyriomycetidae</taxon>
        <taxon>Chaetothyriales</taxon>
        <taxon>Cyphellophoraceae</taxon>
        <taxon>Cyphellophora</taxon>
    </lineage>
</organism>
<evidence type="ECO:0000313" key="9">
    <source>
        <dbReference type="EMBL" id="ETN42012.1"/>
    </source>
</evidence>
<feature type="domain" description="Zn(2)-C6 fungal-type" evidence="8">
    <location>
        <begin position="161"/>
        <end position="190"/>
    </location>
</feature>
<feature type="region of interest" description="Disordered" evidence="7">
    <location>
        <begin position="125"/>
        <end position="155"/>
    </location>
</feature>
<sequence length="429" mass="46406">MQYSQHPNFPPLLPSFKRHRSSIDQARFKVDLTLPVLPEAPVWASLPTPPMSGSPPSERPSPPQIAGQRRKRSDSLPLATAGASSLPNPPPHGPSIYGFASSSEQSTYPAPYTTTYVPPQSMAYASGPIAAPASSPTDPRLPSGQLSPRTSRKNKAHVASACINCKKKHLRCDNARPCRRCVQAGKEDTCQDVVHKKRGRPPLRPEDPSSRRSFDAGLLTDPARRMPTTDPASYAQAGQYSRSFRPLQAQPSYDASRSQFRPGQPYGLYAAPSVGPSSATAMGQFVPSRGYGQGPHMPPQPPSPYVQPSGPSRPIAPYPQTQAYGYGPPDSMRPPTTQIYSAPLFPRNQLPPPHNDPVPSGAGPSSLQLPPIRPIEQRSSIDPALTQQGHAYPQHNAPRDPREGTGTTRQPDSKRPKMDIQGILGPKHD</sequence>
<dbReference type="EMBL" id="KB822719">
    <property type="protein sequence ID" value="ETN42012.1"/>
    <property type="molecule type" value="Genomic_DNA"/>
</dbReference>
<dbReference type="PROSITE" id="PS50048">
    <property type="entry name" value="ZN2_CY6_FUNGAL_2"/>
    <property type="match status" value="1"/>
</dbReference>
<dbReference type="HOGENOM" id="CLU_624299_0_0_1"/>
<proteinExistence type="predicted"/>
<dbReference type="InterPro" id="IPR050335">
    <property type="entry name" value="ERT1_acuK_gluconeogen_tf"/>
</dbReference>
<dbReference type="InterPro" id="IPR036864">
    <property type="entry name" value="Zn2-C6_fun-type_DNA-bd_sf"/>
</dbReference>
<dbReference type="InParanoid" id="W2S004"/>
<evidence type="ECO:0000259" key="8">
    <source>
        <dbReference type="PROSITE" id="PS50048"/>
    </source>
</evidence>
<reference evidence="9 10" key="1">
    <citation type="submission" date="2013-03" db="EMBL/GenBank/DDBJ databases">
        <title>The Genome Sequence of Phialophora europaea CBS 101466.</title>
        <authorList>
            <consortium name="The Broad Institute Genomics Platform"/>
            <person name="Cuomo C."/>
            <person name="de Hoog S."/>
            <person name="Gorbushina A."/>
            <person name="Walker B."/>
            <person name="Young S.K."/>
            <person name="Zeng Q."/>
            <person name="Gargeya S."/>
            <person name="Fitzgerald M."/>
            <person name="Haas B."/>
            <person name="Abouelleil A."/>
            <person name="Allen A.W."/>
            <person name="Alvarado L."/>
            <person name="Arachchi H.M."/>
            <person name="Berlin A.M."/>
            <person name="Chapman S.B."/>
            <person name="Gainer-Dewar J."/>
            <person name="Goldberg J."/>
            <person name="Griggs A."/>
            <person name="Gujja S."/>
            <person name="Hansen M."/>
            <person name="Howarth C."/>
            <person name="Imamovic A."/>
            <person name="Ireland A."/>
            <person name="Larimer J."/>
            <person name="McCowan C."/>
            <person name="Murphy C."/>
            <person name="Pearson M."/>
            <person name="Poon T.W."/>
            <person name="Priest M."/>
            <person name="Roberts A."/>
            <person name="Saif S."/>
            <person name="Shea T."/>
            <person name="Sisk P."/>
            <person name="Sykes S."/>
            <person name="Wortman J."/>
            <person name="Nusbaum C."/>
            <person name="Birren B."/>
        </authorList>
    </citation>
    <scope>NUCLEOTIDE SEQUENCE [LARGE SCALE GENOMIC DNA]</scope>
    <source>
        <strain evidence="9 10">CBS 101466</strain>
    </source>
</reference>
<evidence type="ECO:0000256" key="7">
    <source>
        <dbReference type="SAM" id="MobiDB-lite"/>
    </source>
</evidence>
<dbReference type="GeneID" id="19971290"/>
<evidence type="ECO:0000256" key="6">
    <source>
        <dbReference type="ARBA" id="ARBA00023242"/>
    </source>
</evidence>
<evidence type="ECO:0000256" key="4">
    <source>
        <dbReference type="ARBA" id="ARBA00023125"/>
    </source>
</evidence>
<evidence type="ECO:0000256" key="5">
    <source>
        <dbReference type="ARBA" id="ARBA00023163"/>
    </source>
</evidence>
<dbReference type="OrthoDB" id="5575144at2759"/>
<evidence type="ECO:0000313" key="10">
    <source>
        <dbReference type="Proteomes" id="UP000030752"/>
    </source>
</evidence>
<feature type="region of interest" description="Disordered" evidence="7">
    <location>
        <begin position="42"/>
        <end position="113"/>
    </location>
</feature>